<keyword evidence="1" id="KW-0472">Membrane</keyword>
<evidence type="ECO:0008006" key="4">
    <source>
        <dbReference type="Google" id="ProtNLM"/>
    </source>
</evidence>
<feature type="transmembrane region" description="Helical" evidence="1">
    <location>
        <begin position="107"/>
        <end position="127"/>
    </location>
</feature>
<keyword evidence="3" id="KW-1185">Reference proteome</keyword>
<gene>
    <name evidence="2" type="ORF">GQX73_g785</name>
</gene>
<dbReference type="EMBL" id="WUBL01000004">
    <property type="protein sequence ID" value="KAF2972756.1"/>
    <property type="molecule type" value="Genomic_DNA"/>
</dbReference>
<name>A0A7C8NB39_9PEZI</name>
<feature type="transmembrane region" description="Helical" evidence="1">
    <location>
        <begin position="12"/>
        <end position="30"/>
    </location>
</feature>
<reference evidence="2 3" key="1">
    <citation type="submission" date="2019-12" db="EMBL/GenBank/DDBJ databases">
        <title>Draft genome sequence of the ascomycete Xylaria multiplex DSM 110363.</title>
        <authorList>
            <person name="Buettner E."/>
            <person name="Kellner H."/>
        </authorList>
    </citation>
    <scope>NUCLEOTIDE SEQUENCE [LARGE SCALE GENOMIC DNA]</scope>
    <source>
        <strain evidence="2 3">DSM 110363</strain>
    </source>
</reference>
<dbReference type="InterPro" id="IPR025363">
    <property type="entry name" value="DUF4267"/>
</dbReference>
<dbReference type="InParanoid" id="A0A7C8NB39"/>
<evidence type="ECO:0000256" key="1">
    <source>
        <dbReference type="SAM" id="Phobius"/>
    </source>
</evidence>
<evidence type="ECO:0000313" key="3">
    <source>
        <dbReference type="Proteomes" id="UP000481858"/>
    </source>
</evidence>
<sequence length="140" mass="15942">MDKHSGFSIRHLPALYFAFANCIGLILAPLRGNRTVMELYGFPTNISEVPETWPVWQAGQGRTILLGLTMHYFYWHKQYAECDALLMGVAFLGLNDFLVMLNHGNQIWAWSRIFFSIVFASTGYFRLTQGRNRASGSKTS</sequence>
<organism evidence="2 3">
    <name type="scientific">Xylaria multiplex</name>
    <dbReference type="NCBI Taxonomy" id="323545"/>
    <lineage>
        <taxon>Eukaryota</taxon>
        <taxon>Fungi</taxon>
        <taxon>Dikarya</taxon>
        <taxon>Ascomycota</taxon>
        <taxon>Pezizomycotina</taxon>
        <taxon>Sordariomycetes</taxon>
        <taxon>Xylariomycetidae</taxon>
        <taxon>Xylariales</taxon>
        <taxon>Xylariaceae</taxon>
        <taxon>Xylaria</taxon>
    </lineage>
</organism>
<dbReference type="AlphaFoldDB" id="A0A7C8NB39"/>
<evidence type="ECO:0000313" key="2">
    <source>
        <dbReference type="EMBL" id="KAF2972756.1"/>
    </source>
</evidence>
<proteinExistence type="predicted"/>
<dbReference type="OrthoDB" id="2989864at2759"/>
<dbReference type="Proteomes" id="UP000481858">
    <property type="component" value="Unassembled WGS sequence"/>
</dbReference>
<comment type="caution">
    <text evidence="2">The sequence shown here is derived from an EMBL/GenBank/DDBJ whole genome shotgun (WGS) entry which is preliminary data.</text>
</comment>
<dbReference type="Pfam" id="PF14087">
    <property type="entry name" value="DUF4267"/>
    <property type="match status" value="1"/>
</dbReference>
<keyword evidence="1" id="KW-0812">Transmembrane</keyword>
<protein>
    <recommendedName>
        <fullName evidence="4">DUF4267 domain-containing protein</fullName>
    </recommendedName>
</protein>
<accession>A0A7C8NB39</accession>
<keyword evidence="1" id="KW-1133">Transmembrane helix</keyword>